<protein>
    <submittedName>
        <fullName evidence="2">Uncharacterized protein</fullName>
    </submittedName>
</protein>
<dbReference type="Proteomes" id="UP000245207">
    <property type="component" value="Unassembled WGS sequence"/>
</dbReference>
<accession>A0A2U1QC47</accession>
<organism evidence="2 3">
    <name type="scientific">Artemisia annua</name>
    <name type="common">Sweet wormwood</name>
    <dbReference type="NCBI Taxonomy" id="35608"/>
    <lineage>
        <taxon>Eukaryota</taxon>
        <taxon>Viridiplantae</taxon>
        <taxon>Streptophyta</taxon>
        <taxon>Embryophyta</taxon>
        <taxon>Tracheophyta</taxon>
        <taxon>Spermatophyta</taxon>
        <taxon>Magnoliopsida</taxon>
        <taxon>eudicotyledons</taxon>
        <taxon>Gunneridae</taxon>
        <taxon>Pentapetalae</taxon>
        <taxon>asterids</taxon>
        <taxon>campanulids</taxon>
        <taxon>Asterales</taxon>
        <taxon>Asteraceae</taxon>
        <taxon>Asteroideae</taxon>
        <taxon>Anthemideae</taxon>
        <taxon>Artemisiinae</taxon>
        <taxon>Artemisia</taxon>
    </lineage>
</organism>
<keyword evidence="3" id="KW-1185">Reference proteome</keyword>
<comment type="caution">
    <text evidence="2">The sequence shown here is derived from an EMBL/GenBank/DDBJ whole genome shotgun (WGS) entry which is preliminary data.</text>
</comment>
<evidence type="ECO:0000313" key="3">
    <source>
        <dbReference type="Proteomes" id="UP000245207"/>
    </source>
</evidence>
<feature type="compositionally biased region" description="Pro residues" evidence="1">
    <location>
        <begin position="49"/>
        <end position="73"/>
    </location>
</feature>
<dbReference type="EMBL" id="PKPP01000235">
    <property type="protein sequence ID" value="PWA95532.1"/>
    <property type="molecule type" value="Genomic_DNA"/>
</dbReference>
<gene>
    <name evidence="2" type="ORF">CTI12_AA049460</name>
</gene>
<feature type="region of interest" description="Disordered" evidence="1">
    <location>
        <begin position="1"/>
        <end position="100"/>
    </location>
</feature>
<reference evidence="2 3" key="1">
    <citation type="journal article" date="2018" name="Mol. Plant">
        <title>The genome of Artemisia annua provides insight into the evolution of Asteraceae family and artemisinin biosynthesis.</title>
        <authorList>
            <person name="Shen Q."/>
            <person name="Zhang L."/>
            <person name="Liao Z."/>
            <person name="Wang S."/>
            <person name="Yan T."/>
            <person name="Shi P."/>
            <person name="Liu M."/>
            <person name="Fu X."/>
            <person name="Pan Q."/>
            <person name="Wang Y."/>
            <person name="Lv Z."/>
            <person name="Lu X."/>
            <person name="Zhang F."/>
            <person name="Jiang W."/>
            <person name="Ma Y."/>
            <person name="Chen M."/>
            <person name="Hao X."/>
            <person name="Li L."/>
            <person name="Tang Y."/>
            <person name="Lv G."/>
            <person name="Zhou Y."/>
            <person name="Sun X."/>
            <person name="Brodelius P.E."/>
            <person name="Rose J.K.C."/>
            <person name="Tang K."/>
        </authorList>
    </citation>
    <scope>NUCLEOTIDE SEQUENCE [LARGE SCALE GENOMIC DNA]</scope>
    <source>
        <strain evidence="3">cv. Huhao1</strain>
        <tissue evidence="2">Leaf</tissue>
    </source>
</reference>
<name>A0A2U1QC47_ARTAN</name>
<evidence type="ECO:0000256" key="1">
    <source>
        <dbReference type="SAM" id="MobiDB-lite"/>
    </source>
</evidence>
<dbReference type="AlphaFoldDB" id="A0A2U1QC47"/>
<sequence length="100" mass="10822">MDPYGNVQPPYPYGYESEESASFDLPIEDPYAPPPYPYGYQSQGVADPYAPPPQGAYGNPVPPPYAYAPPPQSPYGGSGYDGSSSAFDGYSDESMKNFFK</sequence>
<evidence type="ECO:0000313" key="2">
    <source>
        <dbReference type="EMBL" id="PWA95532.1"/>
    </source>
</evidence>
<proteinExistence type="predicted"/>